<protein>
    <recommendedName>
        <fullName evidence="2">NodB homology domain-containing protein</fullName>
    </recommendedName>
</protein>
<feature type="transmembrane region" description="Helical" evidence="1">
    <location>
        <begin position="16"/>
        <end position="34"/>
    </location>
</feature>
<dbReference type="GO" id="GO:0005975">
    <property type="term" value="P:carbohydrate metabolic process"/>
    <property type="evidence" value="ECO:0007669"/>
    <property type="project" value="InterPro"/>
</dbReference>
<keyword evidence="1" id="KW-1133">Transmembrane helix</keyword>
<name>A0A917UVP3_9BACI</name>
<organism evidence="3 4">
    <name type="scientific">Lentibacillus kapialis</name>
    <dbReference type="NCBI Taxonomy" id="340214"/>
    <lineage>
        <taxon>Bacteria</taxon>
        <taxon>Bacillati</taxon>
        <taxon>Bacillota</taxon>
        <taxon>Bacilli</taxon>
        <taxon>Bacillales</taxon>
        <taxon>Bacillaceae</taxon>
        <taxon>Lentibacillus</taxon>
    </lineage>
</organism>
<reference evidence="3" key="2">
    <citation type="submission" date="2020-09" db="EMBL/GenBank/DDBJ databases">
        <authorList>
            <person name="Sun Q."/>
            <person name="Ohkuma M."/>
        </authorList>
    </citation>
    <scope>NUCLEOTIDE SEQUENCE</scope>
    <source>
        <strain evidence="3">JCM 12580</strain>
    </source>
</reference>
<proteinExistence type="predicted"/>
<keyword evidence="1" id="KW-0812">Transmembrane</keyword>
<evidence type="ECO:0000256" key="1">
    <source>
        <dbReference type="SAM" id="Phobius"/>
    </source>
</evidence>
<sequence length="282" mass="32397">MTSRRVGGRSHTKRNVVISLAALLAIAFLLYYFVGNSASSSKEGIHETTIVKKEIQSNSENETNKSSTESKTSKEKIVYLTFDDGPSTDTDEILAALRNYHAKATFFMLEPHMKERPEAVKRIVRKGHGIGLHGVTHDLEQFYRSKQTVLQEMNKAQKTLVNITGFHSNLVRVPYGSVPYLIQPFRKALKSHGYKIWDWNIDSDDWDLSGKEYVTNTIHQIQKKEKRGIRSIVLLHDSSNTAKYLPELLDWLTNHGFQMKKIDTSVPVMHFKCYDRCHRIKM</sequence>
<evidence type="ECO:0000313" key="3">
    <source>
        <dbReference type="EMBL" id="GGJ88666.1"/>
    </source>
</evidence>
<evidence type="ECO:0000259" key="2">
    <source>
        <dbReference type="PROSITE" id="PS51677"/>
    </source>
</evidence>
<dbReference type="InterPro" id="IPR050248">
    <property type="entry name" value="Polysacc_deacetylase_ArnD"/>
</dbReference>
<dbReference type="RefSeq" id="WP_188631883.1">
    <property type="nucleotide sequence ID" value="NZ_BMNQ01000007.1"/>
</dbReference>
<evidence type="ECO:0000313" key="4">
    <source>
        <dbReference type="Proteomes" id="UP000658382"/>
    </source>
</evidence>
<dbReference type="PROSITE" id="PS51677">
    <property type="entry name" value="NODB"/>
    <property type="match status" value="1"/>
</dbReference>
<feature type="domain" description="NodB homology" evidence="2">
    <location>
        <begin position="76"/>
        <end position="260"/>
    </location>
</feature>
<dbReference type="EMBL" id="BMNQ01000007">
    <property type="protein sequence ID" value="GGJ88666.1"/>
    <property type="molecule type" value="Genomic_DNA"/>
</dbReference>
<dbReference type="SUPFAM" id="SSF88713">
    <property type="entry name" value="Glycoside hydrolase/deacetylase"/>
    <property type="match status" value="1"/>
</dbReference>
<gene>
    <name evidence="3" type="ORF">GCM10007063_08980</name>
</gene>
<reference evidence="3" key="1">
    <citation type="journal article" date="2014" name="Int. J. Syst. Evol. Microbiol.">
        <title>Complete genome sequence of Corynebacterium casei LMG S-19264T (=DSM 44701T), isolated from a smear-ripened cheese.</title>
        <authorList>
            <consortium name="US DOE Joint Genome Institute (JGI-PGF)"/>
            <person name="Walter F."/>
            <person name="Albersmeier A."/>
            <person name="Kalinowski J."/>
            <person name="Ruckert C."/>
        </authorList>
    </citation>
    <scope>NUCLEOTIDE SEQUENCE</scope>
    <source>
        <strain evidence="3">JCM 12580</strain>
    </source>
</reference>
<dbReference type="InterPro" id="IPR002509">
    <property type="entry name" value="NODB_dom"/>
</dbReference>
<dbReference type="GO" id="GO:0016810">
    <property type="term" value="F:hydrolase activity, acting on carbon-nitrogen (but not peptide) bonds"/>
    <property type="evidence" value="ECO:0007669"/>
    <property type="project" value="InterPro"/>
</dbReference>
<accession>A0A917UVP3</accession>
<dbReference type="AlphaFoldDB" id="A0A917UVP3"/>
<dbReference type="InterPro" id="IPR011330">
    <property type="entry name" value="Glyco_hydro/deAcase_b/a-brl"/>
</dbReference>
<dbReference type="Gene3D" id="3.20.20.370">
    <property type="entry name" value="Glycoside hydrolase/deacetylase"/>
    <property type="match status" value="1"/>
</dbReference>
<dbReference type="Pfam" id="PF01522">
    <property type="entry name" value="Polysacc_deac_1"/>
    <property type="match status" value="1"/>
</dbReference>
<comment type="caution">
    <text evidence="3">The sequence shown here is derived from an EMBL/GenBank/DDBJ whole genome shotgun (WGS) entry which is preliminary data.</text>
</comment>
<dbReference type="Proteomes" id="UP000658382">
    <property type="component" value="Unassembled WGS sequence"/>
</dbReference>
<dbReference type="CDD" id="cd10944">
    <property type="entry name" value="CE4_SmPgdA_like"/>
    <property type="match status" value="1"/>
</dbReference>
<dbReference type="PANTHER" id="PTHR10587:SF125">
    <property type="entry name" value="POLYSACCHARIDE DEACETYLASE YHEN-RELATED"/>
    <property type="match status" value="1"/>
</dbReference>
<keyword evidence="1" id="KW-0472">Membrane</keyword>
<dbReference type="PANTHER" id="PTHR10587">
    <property type="entry name" value="GLYCOSYL TRANSFERASE-RELATED"/>
    <property type="match status" value="1"/>
</dbReference>
<keyword evidence="4" id="KW-1185">Reference proteome</keyword>